<accession>R0FA25</accession>
<organism evidence="2 3">
    <name type="scientific">Capsella rubella</name>
    <dbReference type="NCBI Taxonomy" id="81985"/>
    <lineage>
        <taxon>Eukaryota</taxon>
        <taxon>Viridiplantae</taxon>
        <taxon>Streptophyta</taxon>
        <taxon>Embryophyta</taxon>
        <taxon>Tracheophyta</taxon>
        <taxon>Spermatophyta</taxon>
        <taxon>Magnoliopsida</taxon>
        <taxon>eudicotyledons</taxon>
        <taxon>Gunneridae</taxon>
        <taxon>Pentapetalae</taxon>
        <taxon>rosids</taxon>
        <taxon>malvids</taxon>
        <taxon>Brassicales</taxon>
        <taxon>Brassicaceae</taxon>
        <taxon>Camelineae</taxon>
        <taxon>Capsella</taxon>
    </lineage>
</organism>
<keyword evidence="3" id="KW-1185">Reference proteome</keyword>
<dbReference type="EMBL" id="KB870811">
    <property type="protein sequence ID" value="EOA18526.1"/>
    <property type="molecule type" value="Genomic_DNA"/>
</dbReference>
<sequence length="127" mass="14834">MHGEFYVTSLWSQVLSLWSFAAEKCCSPKDSELEEEKEWLQLYAEHALFSKWQAKWDGMEPAKPFEMKKIVVSTKENVESWKTVKAENAIFYINSFKTRCGRDCNCIIRKTTDGVPGHFSFEVKCFM</sequence>
<evidence type="ECO:0000256" key="1">
    <source>
        <dbReference type="SAM" id="SignalP"/>
    </source>
</evidence>
<reference evidence="3" key="1">
    <citation type="journal article" date="2013" name="Nat. Genet.">
        <title>The Capsella rubella genome and the genomic consequences of rapid mating system evolution.</title>
        <authorList>
            <person name="Slotte T."/>
            <person name="Hazzouri K.M."/>
            <person name="Agren J.A."/>
            <person name="Koenig D."/>
            <person name="Maumus F."/>
            <person name="Guo Y.L."/>
            <person name="Steige K."/>
            <person name="Platts A.E."/>
            <person name="Escobar J.S."/>
            <person name="Newman L.K."/>
            <person name="Wang W."/>
            <person name="Mandakova T."/>
            <person name="Vello E."/>
            <person name="Smith L.M."/>
            <person name="Henz S.R."/>
            <person name="Steffen J."/>
            <person name="Takuno S."/>
            <person name="Brandvain Y."/>
            <person name="Coop G."/>
            <person name="Andolfatto P."/>
            <person name="Hu T.T."/>
            <person name="Blanchette M."/>
            <person name="Clark R.M."/>
            <person name="Quesneville H."/>
            <person name="Nordborg M."/>
            <person name="Gaut B.S."/>
            <person name="Lysak M.A."/>
            <person name="Jenkins J."/>
            <person name="Grimwood J."/>
            <person name="Chapman J."/>
            <person name="Prochnik S."/>
            <person name="Shu S."/>
            <person name="Rokhsar D."/>
            <person name="Schmutz J."/>
            <person name="Weigel D."/>
            <person name="Wright S.I."/>
        </authorList>
    </citation>
    <scope>NUCLEOTIDE SEQUENCE [LARGE SCALE GENOMIC DNA]</scope>
    <source>
        <strain evidence="3">cv. Monte Gargano</strain>
    </source>
</reference>
<feature type="chain" id="PRO_5004340373" evidence="1">
    <location>
        <begin position="17"/>
        <end position="127"/>
    </location>
</feature>
<keyword evidence="1" id="KW-0732">Signal</keyword>
<evidence type="ECO:0000313" key="3">
    <source>
        <dbReference type="Proteomes" id="UP000029121"/>
    </source>
</evidence>
<feature type="signal peptide" evidence="1">
    <location>
        <begin position="1"/>
        <end position="16"/>
    </location>
</feature>
<dbReference type="AlphaFoldDB" id="R0FA25"/>
<gene>
    <name evidence="2" type="ORF">CARUB_v10007081mg</name>
</gene>
<proteinExistence type="predicted"/>
<dbReference type="InterPro" id="IPR006462">
    <property type="entry name" value="MS5"/>
</dbReference>
<name>R0FA25_9BRAS</name>
<dbReference type="Pfam" id="PF04776">
    <property type="entry name" value="protein_MS5"/>
    <property type="match status" value="1"/>
</dbReference>
<protein>
    <submittedName>
        <fullName evidence="2">Uncharacterized protein</fullName>
    </submittedName>
</protein>
<dbReference type="Proteomes" id="UP000029121">
    <property type="component" value="Unassembled WGS sequence"/>
</dbReference>
<evidence type="ECO:0000313" key="2">
    <source>
        <dbReference type="EMBL" id="EOA18526.1"/>
    </source>
</evidence>